<proteinExistence type="predicted"/>
<keyword evidence="2" id="KW-1185">Reference proteome</keyword>
<evidence type="ECO:0000313" key="2">
    <source>
        <dbReference type="Proteomes" id="UP001597097"/>
    </source>
</evidence>
<organism evidence="1 2">
    <name type="scientific">Nonomuraea guangzhouensis</name>
    <dbReference type="NCBI Taxonomy" id="1291555"/>
    <lineage>
        <taxon>Bacteria</taxon>
        <taxon>Bacillati</taxon>
        <taxon>Actinomycetota</taxon>
        <taxon>Actinomycetes</taxon>
        <taxon>Streptosporangiales</taxon>
        <taxon>Streptosporangiaceae</taxon>
        <taxon>Nonomuraea</taxon>
    </lineage>
</organism>
<gene>
    <name evidence="1" type="ORF">ACFSJ0_04235</name>
</gene>
<evidence type="ECO:0000313" key="1">
    <source>
        <dbReference type="EMBL" id="MFD1536230.1"/>
    </source>
</evidence>
<comment type="caution">
    <text evidence="1">The sequence shown here is derived from an EMBL/GenBank/DDBJ whole genome shotgun (WGS) entry which is preliminary data.</text>
</comment>
<dbReference type="RefSeq" id="WP_219533708.1">
    <property type="nucleotide sequence ID" value="NZ_JAHKRM010000019.1"/>
</dbReference>
<protein>
    <recommendedName>
        <fullName evidence="3">SMI1/KNR4 family protein</fullName>
    </recommendedName>
</protein>
<reference evidence="2" key="1">
    <citation type="journal article" date="2019" name="Int. J. Syst. Evol. Microbiol.">
        <title>The Global Catalogue of Microorganisms (GCM) 10K type strain sequencing project: providing services to taxonomists for standard genome sequencing and annotation.</title>
        <authorList>
            <consortium name="The Broad Institute Genomics Platform"/>
            <consortium name="The Broad Institute Genome Sequencing Center for Infectious Disease"/>
            <person name="Wu L."/>
            <person name="Ma J."/>
        </authorList>
    </citation>
    <scope>NUCLEOTIDE SEQUENCE [LARGE SCALE GENOMIC DNA]</scope>
    <source>
        <strain evidence="2">CGMCC 1.15399</strain>
    </source>
</reference>
<evidence type="ECO:0008006" key="3">
    <source>
        <dbReference type="Google" id="ProtNLM"/>
    </source>
</evidence>
<dbReference type="EMBL" id="JBHUCM010000005">
    <property type="protein sequence ID" value="MFD1536230.1"/>
    <property type="molecule type" value="Genomic_DNA"/>
</dbReference>
<name>A0ABW4G0H5_9ACTN</name>
<dbReference type="Proteomes" id="UP001597097">
    <property type="component" value="Unassembled WGS sequence"/>
</dbReference>
<accession>A0ABW4G0H5</accession>
<sequence>MDPIFQLPPNSPLVAAVSEDWGLLPLRVPAGWNVIYNALEARRLPDGRVEANDSEDLYWARTAPPPWLTEQEVTEKDGLRAREINIDAGWYNGYGLHVVVLDPDWDHERASYTMSDLDKFVATLEEWMRMITQRGQLPTP</sequence>